<keyword evidence="1" id="KW-0677">Repeat</keyword>
<protein>
    <recommendedName>
        <fullName evidence="1">Major outer membrane lipoprotein Lpp</fullName>
    </recommendedName>
</protein>
<dbReference type="HAMAP" id="MF_00843">
    <property type="entry name" value="Lpp"/>
    <property type="match status" value="1"/>
</dbReference>
<keyword evidence="1" id="KW-0472">Membrane</keyword>
<dbReference type="Gene3D" id="1.20.5.190">
    <property type="match status" value="1"/>
</dbReference>
<keyword evidence="1" id="KW-0449">Lipoprotein</keyword>
<feature type="lipid moiety-binding region" description="S-diacylglycerol cysteine" evidence="1">
    <location>
        <position position="18"/>
    </location>
</feature>
<feature type="repeat" evidence="1">
    <location>
        <begin position="32"/>
        <end position="42"/>
    </location>
</feature>
<keyword evidence="2" id="KW-0732">Signal</keyword>
<evidence type="ECO:0000256" key="2">
    <source>
        <dbReference type="SAM" id="SignalP"/>
    </source>
</evidence>
<evidence type="ECO:0000256" key="1">
    <source>
        <dbReference type="HAMAP-Rule" id="MF_00843"/>
    </source>
</evidence>
<sequence>MLIKTIALAALIMTATGCANTDALEASVSSLNQKVDTLTNKVNALTDEVADVKSQQTMNTETIEGVKSSVANANERMDNIASSYKK</sequence>
<keyword evidence="1" id="KW-0564">Palmitate</keyword>
<dbReference type="GO" id="GO:0008289">
    <property type="term" value="F:lipid binding"/>
    <property type="evidence" value="ECO:0007669"/>
    <property type="project" value="UniProtKB-UniRule"/>
</dbReference>
<comment type="subcellular location">
    <subcellularLocation>
        <location evidence="1">Cell outer membrane</location>
        <topology evidence="1">Lipid-anchor</topology>
        <orientation evidence="1">Periplasmic side</orientation>
    </subcellularLocation>
    <subcellularLocation>
        <location evidence="1">Secreted</location>
        <location evidence="1">Cell wall</location>
        <topology evidence="1">Peptidoglycan-anchor</topology>
    </subcellularLocation>
    <text evidence="1">Attached via its lipidated N-terminus to the inner leaflet of the outer membrane. Attached to the peptidoglycan network (PGN) via its C-terminus.</text>
</comment>
<evidence type="ECO:0000313" key="7">
    <source>
        <dbReference type="Proteomes" id="UP000321917"/>
    </source>
</evidence>
<feature type="chain" id="PRO_5022995029" description="Major outer membrane lipoprotein Lpp" evidence="2">
    <location>
        <begin position="20"/>
        <end position="86"/>
    </location>
</feature>
<name>A0A5C6QAI2_9GAMM</name>
<gene>
    <name evidence="1" type="primary">lpp</name>
    <name evidence="4" type="ORF">ESZ26_00875</name>
    <name evidence="5" type="ORF">ESZ27_11845</name>
</gene>
<keyword evidence="1" id="KW-0998">Cell outer membrane</keyword>
<dbReference type="AlphaFoldDB" id="A0A5C6QAI2"/>
<dbReference type="RefSeq" id="WP_146796224.1">
    <property type="nucleotide sequence ID" value="NZ_VOLP01000001.1"/>
</dbReference>
<dbReference type="GO" id="GO:0043580">
    <property type="term" value="P:periplasmic space organization"/>
    <property type="evidence" value="ECO:0007669"/>
    <property type="project" value="UniProtKB-UniRule"/>
</dbReference>
<dbReference type="EMBL" id="VOLR01000001">
    <property type="protein sequence ID" value="TWX62897.1"/>
    <property type="molecule type" value="Genomic_DNA"/>
</dbReference>
<keyword evidence="1" id="KW-0175">Coiled coil</keyword>
<keyword evidence="1" id="KW-0572">Peptidoglycan-anchor</keyword>
<feature type="lipid moiety-binding region" description="N-palmitoyl cysteine" evidence="1">
    <location>
        <position position="18"/>
    </location>
</feature>
<dbReference type="Pfam" id="PF04728">
    <property type="entry name" value="LPP"/>
    <property type="match status" value="1"/>
</dbReference>
<reference evidence="5 7" key="1">
    <citation type="submission" date="2019-07" db="EMBL/GenBank/DDBJ databases">
        <title>Genomes of sea-ice associated Colwellia species.</title>
        <authorList>
            <person name="Bowman J.P."/>
        </authorList>
    </citation>
    <scope>NUCLEOTIDE SEQUENCE [LARGE SCALE GENOMIC DNA]</scope>
    <source>
        <strain evidence="4 6">ACAM 607</strain>
        <strain evidence="5 7">IC036</strain>
    </source>
</reference>
<proteinExistence type="inferred from homology"/>
<dbReference type="OrthoDB" id="5593828at2"/>
<dbReference type="GO" id="GO:0042834">
    <property type="term" value="F:peptidoglycan binding"/>
    <property type="evidence" value="ECO:0007669"/>
    <property type="project" value="UniProtKB-UniRule"/>
</dbReference>
<dbReference type="Proteomes" id="UP000321525">
    <property type="component" value="Unassembled WGS sequence"/>
</dbReference>
<keyword evidence="6" id="KW-1185">Reference proteome</keyword>
<feature type="coiled-coil region" evidence="1">
    <location>
        <begin position="21"/>
        <end position="55"/>
    </location>
</feature>
<evidence type="ECO:0000313" key="4">
    <source>
        <dbReference type="EMBL" id="TWX62897.1"/>
    </source>
</evidence>
<feature type="domain" description="Lipoprotein leucine-zipper" evidence="3">
    <location>
        <begin position="41"/>
        <end position="86"/>
    </location>
</feature>
<comment type="similarity">
    <text evidence="1">Belongs to the Lpp family.</text>
</comment>
<dbReference type="InterPro" id="IPR016367">
    <property type="entry name" value="MOM_Lpp"/>
</dbReference>
<feature type="signal peptide" evidence="2">
    <location>
        <begin position="1"/>
        <end position="19"/>
    </location>
</feature>
<organism evidence="5 7">
    <name type="scientific">Colwellia hornerae</name>
    <dbReference type="NCBI Taxonomy" id="89402"/>
    <lineage>
        <taxon>Bacteria</taxon>
        <taxon>Pseudomonadati</taxon>
        <taxon>Pseudomonadota</taxon>
        <taxon>Gammaproteobacteria</taxon>
        <taxon>Alteromonadales</taxon>
        <taxon>Colwelliaceae</taxon>
        <taxon>Colwellia</taxon>
    </lineage>
</organism>
<comment type="caution">
    <text evidence="5">The sequence shown here is derived from an EMBL/GenBank/DDBJ whole genome shotgun (WGS) entry which is preliminary data.</text>
</comment>
<evidence type="ECO:0000313" key="5">
    <source>
        <dbReference type="EMBL" id="TWX65818.1"/>
    </source>
</evidence>
<comment type="subunit">
    <text evidence="1">Homotrimer.</text>
</comment>
<evidence type="ECO:0000313" key="6">
    <source>
        <dbReference type="Proteomes" id="UP000321525"/>
    </source>
</evidence>
<dbReference type="PROSITE" id="PS51257">
    <property type="entry name" value="PROKAR_LIPOPROTEIN"/>
    <property type="match status" value="1"/>
</dbReference>
<feature type="modified residue" description="N6-murein peptidoglycan lysine" evidence="1">
    <location>
        <position position="86"/>
    </location>
</feature>
<evidence type="ECO:0000259" key="3">
    <source>
        <dbReference type="Pfam" id="PF04728"/>
    </source>
</evidence>
<keyword evidence="1" id="KW-0964">Secreted</keyword>
<keyword evidence="1" id="KW-0134">Cell wall</keyword>
<comment type="function">
    <text evidence="1">A highly abundant outer membrane lipoprotein that controls the distance between the inner and outer membranes. The only protein known to be covalently linked to the peptidoglycan network (PGN). Also non-covalently binds the PGN. The link between the cell outer membrane and PGN contributes to maintenance of the structural and functional integrity of the cell envelope, and maintains the correct distance between the PGN and the outer membrane.</text>
</comment>
<dbReference type="SUPFAM" id="SSF58042">
    <property type="entry name" value="Outer membrane lipoprotein"/>
    <property type="match status" value="1"/>
</dbReference>
<dbReference type="Proteomes" id="UP000321917">
    <property type="component" value="Unassembled WGS sequence"/>
</dbReference>
<dbReference type="GO" id="GO:0009279">
    <property type="term" value="C:cell outer membrane"/>
    <property type="evidence" value="ECO:0007669"/>
    <property type="project" value="UniProtKB-SubCell"/>
</dbReference>
<dbReference type="GO" id="GO:0030258">
    <property type="term" value="P:lipid modification"/>
    <property type="evidence" value="ECO:0007669"/>
    <property type="project" value="UniProtKB-UniRule"/>
</dbReference>
<accession>A0A5C6QAI2</accession>
<dbReference type="InterPro" id="IPR006817">
    <property type="entry name" value="Lipoprotein_leucine-zipper_dom"/>
</dbReference>
<comment type="caution">
    <text evidence="1">Lacks conserved residue(s) required for the propagation of feature annotation.</text>
</comment>
<dbReference type="EMBL" id="VOLQ01000021">
    <property type="protein sequence ID" value="TWX65818.1"/>
    <property type="molecule type" value="Genomic_DNA"/>
</dbReference>